<accession>W9NEN7</accession>
<dbReference type="HOGENOM" id="CLU_2776033_0_0_1"/>
<reference evidence="1" key="1">
    <citation type="submission" date="2011-10" db="EMBL/GenBank/DDBJ databases">
        <title>The Genome Sequence of Fusarium oxysporum HDV247.</title>
        <authorList>
            <consortium name="The Broad Institute Genome Sequencing Platform"/>
            <person name="Ma L.-J."/>
            <person name="Gale L.R."/>
            <person name="Schwartz D.C."/>
            <person name="Zhou S."/>
            <person name="Corby-Kistler H."/>
            <person name="Young S.K."/>
            <person name="Zeng Q."/>
            <person name="Gargeya S."/>
            <person name="Fitzgerald M."/>
            <person name="Haas B."/>
            <person name="Abouelleil A."/>
            <person name="Alvarado L."/>
            <person name="Arachchi H.M."/>
            <person name="Berlin A."/>
            <person name="Brown A."/>
            <person name="Chapman S.B."/>
            <person name="Chen Z."/>
            <person name="Dunbar C."/>
            <person name="Freedman E."/>
            <person name="Gearin G."/>
            <person name="Goldberg J."/>
            <person name="Griggs A."/>
            <person name="Gujja S."/>
            <person name="Heiman D."/>
            <person name="Howarth C."/>
            <person name="Larson L."/>
            <person name="Lui A."/>
            <person name="MacDonald P.J.P."/>
            <person name="Montmayeur A."/>
            <person name="Murphy C."/>
            <person name="Neiman D."/>
            <person name="Pearson M."/>
            <person name="Priest M."/>
            <person name="Roberts A."/>
            <person name="Saif S."/>
            <person name="Shea T."/>
            <person name="Shenoy N."/>
            <person name="Sisk P."/>
            <person name="Stolte C."/>
            <person name="Sykes S."/>
            <person name="Wortman J."/>
            <person name="Nusbaum C."/>
            <person name="Birren B."/>
        </authorList>
    </citation>
    <scope>NUCLEOTIDE SEQUENCE [LARGE SCALE GENOMIC DNA]</scope>
    <source>
        <strain evidence="1">HDV247</strain>
    </source>
</reference>
<gene>
    <name evidence="1" type="ORF">FOVG_19982</name>
</gene>
<sequence>MHGSTLAASIRGAAQSWLKQLTPCLNGTSSQPSASLTSKIWAFIVVHRMTSLAACRLVGGSPEAGHCRN</sequence>
<dbReference type="EMBL" id="KI981445">
    <property type="protein sequence ID" value="EXA28412.1"/>
    <property type="molecule type" value="Genomic_DNA"/>
</dbReference>
<name>W9NEN7_FUSOX</name>
<dbReference type="Proteomes" id="UP000030751">
    <property type="component" value="Unassembled WGS sequence"/>
</dbReference>
<proteinExistence type="predicted"/>
<evidence type="ECO:0000313" key="1">
    <source>
        <dbReference type="EMBL" id="EXA28412.1"/>
    </source>
</evidence>
<reference evidence="1" key="2">
    <citation type="submission" date="2014-02" db="EMBL/GenBank/DDBJ databases">
        <title>Annotation of the Genome Sequence of Fusarium oxysporum HDV247.</title>
        <authorList>
            <consortium name="The Broad Institute Genomics Platform"/>
            <person name="Ma L.-J."/>
            <person name="Corby-Kistler H."/>
            <person name="Broz K."/>
            <person name="Gale L.R."/>
            <person name="Jonkers W."/>
            <person name="O'Donnell K."/>
            <person name="Ploetz R."/>
            <person name="Steinberg C."/>
            <person name="Schwartz D.C."/>
            <person name="VanEtten H."/>
            <person name="Zhou S."/>
            <person name="Young S.K."/>
            <person name="Zeng Q."/>
            <person name="Gargeya S."/>
            <person name="Fitzgerald M."/>
            <person name="Abouelleil A."/>
            <person name="Alvarado L."/>
            <person name="Chapman S.B."/>
            <person name="Gainer-Dewar J."/>
            <person name="Goldberg J."/>
            <person name="Griggs A."/>
            <person name="Gujja S."/>
            <person name="Hansen M."/>
            <person name="Howarth C."/>
            <person name="Imamovic A."/>
            <person name="Ireland A."/>
            <person name="Larimer J."/>
            <person name="McCowan C."/>
            <person name="Murphy C."/>
            <person name="Pearson M."/>
            <person name="Poon T.W."/>
            <person name="Priest M."/>
            <person name="Roberts A."/>
            <person name="Saif S."/>
            <person name="Shea T."/>
            <person name="Sykes S."/>
            <person name="Wortman J."/>
            <person name="Nusbaum C."/>
            <person name="Birren B."/>
        </authorList>
    </citation>
    <scope>NUCLEOTIDE SEQUENCE</scope>
    <source>
        <strain evidence="1">HDV247</strain>
    </source>
</reference>
<organism evidence="1">
    <name type="scientific">Fusarium oxysporum f. sp. pisi HDV247</name>
    <dbReference type="NCBI Taxonomy" id="1080344"/>
    <lineage>
        <taxon>Eukaryota</taxon>
        <taxon>Fungi</taxon>
        <taxon>Dikarya</taxon>
        <taxon>Ascomycota</taxon>
        <taxon>Pezizomycotina</taxon>
        <taxon>Sordariomycetes</taxon>
        <taxon>Hypocreomycetidae</taxon>
        <taxon>Hypocreales</taxon>
        <taxon>Nectriaceae</taxon>
        <taxon>Fusarium</taxon>
        <taxon>Fusarium oxysporum species complex</taxon>
    </lineage>
</organism>
<dbReference type="AlphaFoldDB" id="W9NEN7"/>
<protein>
    <submittedName>
        <fullName evidence="1">Uncharacterized protein</fullName>
    </submittedName>
</protein>